<dbReference type="InterPro" id="IPR042509">
    <property type="entry name" value="ZCCHC3"/>
</dbReference>
<dbReference type="PANTHER" id="PTHR22639:SF3">
    <property type="entry name" value="ZINC FINGER CCHC DOMAIN-CONTAINING PROTEIN 3"/>
    <property type="match status" value="1"/>
</dbReference>
<evidence type="ECO:0000259" key="3">
    <source>
        <dbReference type="PROSITE" id="PS50158"/>
    </source>
</evidence>
<dbReference type="InterPro" id="IPR041679">
    <property type="entry name" value="DNA2/NAM7-like_C"/>
</dbReference>
<accession>A0A8H4KZN3</accession>
<dbReference type="Gene3D" id="4.10.60.10">
    <property type="entry name" value="Zinc finger, CCHC-type"/>
    <property type="match status" value="3"/>
</dbReference>
<dbReference type="Gene3D" id="3.40.50.300">
    <property type="entry name" value="P-loop containing nucleotide triphosphate hydrolases"/>
    <property type="match status" value="2"/>
</dbReference>
<evidence type="ECO:0000313" key="4">
    <source>
        <dbReference type="EMBL" id="KAF4460237.1"/>
    </source>
</evidence>
<dbReference type="Proteomes" id="UP000554235">
    <property type="component" value="Unassembled WGS sequence"/>
</dbReference>
<dbReference type="InterPro" id="IPR027417">
    <property type="entry name" value="P-loop_NTPase"/>
</dbReference>
<keyword evidence="1" id="KW-0863">Zinc-finger</keyword>
<feature type="domain" description="CCHC-type" evidence="3">
    <location>
        <begin position="1218"/>
        <end position="1233"/>
    </location>
</feature>
<dbReference type="Pfam" id="PF00098">
    <property type="entry name" value="zf-CCHC"/>
    <property type="match status" value="3"/>
</dbReference>
<dbReference type="GO" id="GO:0004386">
    <property type="term" value="F:helicase activity"/>
    <property type="evidence" value="ECO:0007669"/>
    <property type="project" value="InterPro"/>
</dbReference>
<keyword evidence="1" id="KW-0862">Zinc</keyword>
<dbReference type="Pfam" id="PF13086">
    <property type="entry name" value="AAA_11"/>
    <property type="match status" value="1"/>
</dbReference>
<sequence>MDPKALSNDDKETGWTPMAYGYLTVNDAPISTPSAKVVKLIAQPSSESLDVGVTMYGNSSDFAAVHFKLYARGIGLEDEYVGHIMIWAIDIKAPEQVVHLSLEATRVQLAIPHGTEHLLSKTTETGWKLTAKLCKLRELCQPKQEGAPIVIDLLLPEHKAGFATQLVSLLWTRAESDREHSPLSPYFEHSKDVKELAVGHLSAPGTKGFPTNACRVRILHFAARHQHLLHTVAGTYYDKHLAMVASRNLTTEKFKGAVIPMGKDKSSRRFMVILDPRGNQALLPQNGESCKISFPTAKSFLSDTQVNSTSFKFFQALLEAEPSATPTQLINTKAKDYLTRELTEAEVGQLWVRVQEWAREHRDAFRPLPKDPKDATDNQVQAQTKPWWPACRVDFASPFLDSGYQAYMVWSLVDKDAKANDDGLRPLMAVDLSSQPDPSPKERYQDYFKRTLDPKNTKEIEVQRTYSTKTLRAKVHAVNVLKHPASEPTSPPSERAIAAYNFLMRFETDTWVNLLDELPSLGNIVNNEGPAFLRNIFDAMNKPMKEAFREMKKIPAGIHFVPGVAGCGKSFMLENIDLFSQFGSCPAHASAQDAQPRNLKTLYLLDNNAGVDTVVTRMTNRHKDLGIKHPLPVLRLYAMDTEVARGVKKKQVENEEATMKSDDTEGDIADYFLAARALASIAKDIDHAHTESRKAKRQHDDVSIHSAAFGFYDEHRDEYKDLEEALNRFQAGQDLGAERTWLKTYVKVLYSDFLRQFQGTIVTTPIAASAMAFREAFRPDLVLVDEAATMHELTTLIPIAFFNPHAWILTGDVAQKPPHLTIEHDQPGQITSNPYADQLTLSTLGRAVEAGATRAYLLVNQRAFGNSADPASALFYHNSMRIARPPKDNWPAPLHAMIAYVQKDIAPKLPDNECSVVIEFAGSQTTKVGTSQVNKTHITWVLDRLSQIAKEKLTGLGKNADKPMDIMILAFYEAQAMEYERKKREMTDNGRLTKDFARLIRIKTFDDAQGDEADFVFVDYVAVSFPGFLGENFRGTLATTRTRGVAVILLNRGTFVGWENHDNTRKRANQLFRIFNYHMSRGLTHRIFACLGCQAYGHTIDVCKSEPLEPSTEGCERSSCNTDSPHTSATCPTRKCGNCSEIGHSANECSSDLICPRCHGTGHSRFACPVKNITVACARCGQTGHRAYQCKVEKKYCKRCKKNDHTTAECKVPRKITCNECGEEGHIKKECPKLPCRNCGEDGHLAKDCKQVRCRRCYEIGHESKDCRRPPPKCPICRGPHNEDHCFRGKDRAPRVKQDIAVNLNWKSTHHGLTQEQQNIANEFQKLLDVAGDRSGFKNGNTGTGDAQVETDTGGEAWNNLPPPQEW</sequence>
<dbReference type="SMART" id="SM00343">
    <property type="entry name" value="ZnF_C2HC"/>
    <property type="match status" value="8"/>
</dbReference>
<feature type="region of interest" description="Disordered" evidence="2">
    <location>
        <begin position="1335"/>
        <end position="1367"/>
    </location>
</feature>
<dbReference type="SUPFAM" id="SSF52540">
    <property type="entry name" value="P-loop containing nucleoside triphosphate hydrolases"/>
    <property type="match status" value="1"/>
</dbReference>
<dbReference type="SUPFAM" id="SSF57756">
    <property type="entry name" value="Retrovirus zinc finger-like domains"/>
    <property type="match status" value="3"/>
</dbReference>
<evidence type="ECO:0000256" key="1">
    <source>
        <dbReference type="PROSITE-ProRule" id="PRU00047"/>
    </source>
</evidence>
<dbReference type="InterPro" id="IPR041677">
    <property type="entry name" value="DNA2/NAM7_AAA_11"/>
</dbReference>
<keyword evidence="5" id="KW-1185">Reference proteome</keyword>
<dbReference type="InterPro" id="IPR001878">
    <property type="entry name" value="Znf_CCHC"/>
</dbReference>
<evidence type="ECO:0000256" key="2">
    <source>
        <dbReference type="SAM" id="MobiDB-lite"/>
    </source>
</evidence>
<dbReference type="InterPro" id="IPR036875">
    <property type="entry name" value="Znf_CCHC_sf"/>
</dbReference>
<proteinExistence type="predicted"/>
<organism evidence="4 5">
    <name type="scientific">Fusarium albosuccineum</name>
    <dbReference type="NCBI Taxonomy" id="1237068"/>
    <lineage>
        <taxon>Eukaryota</taxon>
        <taxon>Fungi</taxon>
        <taxon>Dikarya</taxon>
        <taxon>Ascomycota</taxon>
        <taxon>Pezizomycotina</taxon>
        <taxon>Sordariomycetes</taxon>
        <taxon>Hypocreomycetidae</taxon>
        <taxon>Hypocreales</taxon>
        <taxon>Nectriaceae</taxon>
        <taxon>Fusarium</taxon>
        <taxon>Fusarium decemcellulare species complex</taxon>
    </lineage>
</organism>
<keyword evidence="1" id="KW-0479">Metal-binding</keyword>
<comment type="caution">
    <text evidence="4">The sequence shown here is derived from an EMBL/GenBank/DDBJ whole genome shotgun (WGS) entry which is preliminary data.</text>
</comment>
<feature type="domain" description="CCHC-type" evidence="3">
    <location>
        <begin position="1253"/>
        <end position="1269"/>
    </location>
</feature>
<gene>
    <name evidence="4" type="ORF">FALBO_12986</name>
</gene>
<evidence type="ECO:0000313" key="5">
    <source>
        <dbReference type="Proteomes" id="UP000554235"/>
    </source>
</evidence>
<dbReference type="Pfam" id="PF13087">
    <property type="entry name" value="AAA_12"/>
    <property type="match status" value="1"/>
</dbReference>
<dbReference type="OrthoDB" id="5101705at2759"/>
<dbReference type="PROSITE" id="PS50158">
    <property type="entry name" value="ZF_CCHC"/>
    <property type="match status" value="4"/>
</dbReference>
<dbReference type="GO" id="GO:0003690">
    <property type="term" value="F:double-stranded DNA binding"/>
    <property type="evidence" value="ECO:0007669"/>
    <property type="project" value="InterPro"/>
</dbReference>
<dbReference type="GO" id="GO:0003723">
    <property type="term" value="F:RNA binding"/>
    <property type="evidence" value="ECO:0007669"/>
    <property type="project" value="InterPro"/>
</dbReference>
<feature type="domain" description="CCHC-type" evidence="3">
    <location>
        <begin position="1236"/>
        <end position="1251"/>
    </location>
</feature>
<feature type="domain" description="CCHC-type" evidence="3">
    <location>
        <begin position="1177"/>
        <end position="1191"/>
    </location>
</feature>
<protein>
    <submittedName>
        <fullName evidence="4">Nonsense-mediated mRNA decay 1</fullName>
    </submittedName>
</protein>
<reference evidence="4 5" key="1">
    <citation type="submission" date="2020-01" db="EMBL/GenBank/DDBJ databases">
        <title>Identification and distribution of gene clusters putatively required for synthesis of sphingolipid metabolism inhibitors in phylogenetically diverse species of the filamentous fungus Fusarium.</title>
        <authorList>
            <person name="Kim H.-S."/>
            <person name="Busman M."/>
            <person name="Brown D.W."/>
            <person name="Divon H."/>
            <person name="Uhlig S."/>
            <person name="Proctor R.H."/>
        </authorList>
    </citation>
    <scope>NUCLEOTIDE SEQUENCE [LARGE SCALE GENOMIC DNA]</scope>
    <source>
        <strain evidence="4 5">NRRL 20459</strain>
    </source>
</reference>
<dbReference type="GO" id="GO:0008270">
    <property type="term" value="F:zinc ion binding"/>
    <property type="evidence" value="ECO:0007669"/>
    <property type="project" value="UniProtKB-KW"/>
</dbReference>
<dbReference type="PANTHER" id="PTHR22639">
    <property type="entry name" value="GAG-RELATED PROTEIN"/>
    <property type="match status" value="1"/>
</dbReference>
<name>A0A8H4KZN3_9HYPO</name>
<dbReference type="EMBL" id="JAADYS010001987">
    <property type="protein sequence ID" value="KAF4460237.1"/>
    <property type="molecule type" value="Genomic_DNA"/>
</dbReference>